<dbReference type="GO" id="GO:0006351">
    <property type="term" value="P:DNA-templated transcription"/>
    <property type="evidence" value="ECO:0007669"/>
    <property type="project" value="InterPro"/>
</dbReference>
<dbReference type="OrthoDB" id="272392at2759"/>
<proteinExistence type="predicted"/>
<comment type="caution">
    <text evidence="2">The sequence shown here is derived from an EMBL/GenBank/DDBJ whole genome shotgun (WGS) entry which is preliminary data.</text>
</comment>
<dbReference type="InterPro" id="IPR008806">
    <property type="entry name" value="RNA_pol_III_Rpc82_C"/>
</dbReference>
<name>A0A9J6BLS8_POLVA</name>
<feature type="domain" description="RNA polymerase III Rpc82 C -terminal" evidence="1">
    <location>
        <begin position="41"/>
        <end position="97"/>
    </location>
</feature>
<keyword evidence="3" id="KW-1185">Reference proteome</keyword>
<evidence type="ECO:0000259" key="1">
    <source>
        <dbReference type="Pfam" id="PF05645"/>
    </source>
</evidence>
<reference evidence="2" key="1">
    <citation type="submission" date="2021-03" db="EMBL/GenBank/DDBJ databases">
        <title>Chromosome level genome of the anhydrobiotic midge Polypedilum vanderplanki.</title>
        <authorList>
            <person name="Yoshida Y."/>
            <person name="Kikawada T."/>
            <person name="Gusev O."/>
        </authorList>
    </citation>
    <scope>NUCLEOTIDE SEQUENCE</scope>
    <source>
        <strain evidence="2">NIAS01</strain>
        <tissue evidence="2">Whole body or cell culture</tissue>
    </source>
</reference>
<accession>A0A9J6BLS8</accession>
<organism evidence="2 3">
    <name type="scientific">Polypedilum vanderplanki</name>
    <name type="common">Sleeping chironomid midge</name>
    <dbReference type="NCBI Taxonomy" id="319348"/>
    <lineage>
        <taxon>Eukaryota</taxon>
        <taxon>Metazoa</taxon>
        <taxon>Ecdysozoa</taxon>
        <taxon>Arthropoda</taxon>
        <taxon>Hexapoda</taxon>
        <taxon>Insecta</taxon>
        <taxon>Pterygota</taxon>
        <taxon>Neoptera</taxon>
        <taxon>Endopterygota</taxon>
        <taxon>Diptera</taxon>
        <taxon>Nematocera</taxon>
        <taxon>Chironomoidea</taxon>
        <taxon>Chironomidae</taxon>
        <taxon>Chironominae</taxon>
        <taxon>Polypedilum</taxon>
        <taxon>Polypedilum</taxon>
    </lineage>
</organism>
<sequence length="117" mass="13529">MAIAHSIIIQAYANTDVKNDQTLIELRDTFIDMIVSNIEIKELKSLIDSNKDPENVVSEKVYWTVNFDKLHQCFRDKVLIDAIERQIDANAPSVFNLSYHSCTKQLKHGNQCQMQFQ</sequence>
<dbReference type="Proteomes" id="UP001107558">
    <property type="component" value="Chromosome 3"/>
</dbReference>
<dbReference type="EMBL" id="JADBJN010000003">
    <property type="protein sequence ID" value="KAG5670709.1"/>
    <property type="molecule type" value="Genomic_DNA"/>
</dbReference>
<gene>
    <name evidence="2" type="ORF">PVAND_000955</name>
</gene>
<dbReference type="Pfam" id="PF05645">
    <property type="entry name" value="RNA_pol_Rpc82"/>
    <property type="match status" value="1"/>
</dbReference>
<evidence type="ECO:0000313" key="3">
    <source>
        <dbReference type="Proteomes" id="UP001107558"/>
    </source>
</evidence>
<dbReference type="GO" id="GO:0003677">
    <property type="term" value="F:DNA binding"/>
    <property type="evidence" value="ECO:0007669"/>
    <property type="project" value="InterPro"/>
</dbReference>
<protein>
    <recommendedName>
        <fullName evidence="1">RNA polymerase III Rpc82 C -terminal domain-containing protein</fullName>
    </recommendedName>
</protein>
<dbReference type="AlphaFoldDB" id="A0A9J6BLS8"/>
<evidence type="ECO:0000313" key="2">
    <source>
        <dbReference type="EMBL" id="KAG5670709.1"/>
    </source>
</evidence>